<keyword evidence="2" id="KW-0812">Transmembrane</keyword>
<dbReference type="InterPro" id="IPR036922">
    <property type="entry name" value="Rieske_2Fe-2S_sf"/>
</dbReference>
<evidence type="ECO:0000256" key="1">
    <source>
        <dbReference type="ARBA" id="ARBA00004370"/>
    </source>
</evidence>
<keyword evidence="5" id="KW-1133">Transmembrane helix</keyword>
<dbReference type="GO" id="GO:0016491">
    <property type="term" value="F:oxidoreductase activity"/>
    <property type="evidence" value="ECO:0007669"/>
    <property type="project" value="UniProtKB-KW"/>
</dbReference>
<evidence type="ECO:0000256" key="9">
    <source>
        <dbReference type="ARBA" id="ARBA00023136"/>
    </source>
</evidence>
<gene>
    <name evidence="11" type="ORF">HaLaN_09136</name>
</gene>
<comment type="subcellular location">
    <subcellularLocation>
        <location evidence="1">Membrane</location>
    </subcellularLocation>
</comment>
<name>A0A699Z2S0_HAELA</name>
<dbReference type="PROSITE" id="PS51296">
    <property type="entry name" value="RIESKE"/>
    <property type="match status" value="1"/>
</dbReference>
<keyword evidence="3" id="KW-0001">2Fe-2S</keyword>
<evidence type="ECO:0000256" key="6">
    <source>
        <dbReference type="ARBA" id="ARBA00023002"/>
    </source>
</evidence>
<dbReference type="InterPro" id="IPR017941">
    <property type="entry name" value="Rieske_2Fe-2S"/>
</dbReference>
<evidence type="ECO:0000256" key="7">
    <source>
        <dbReference type="ARBA" id="ARBA00023004"/>
    </source>
</evidence>
<evidence type="ECO:0000256" key="5">
    <source>
        <dbReference type="ARBA" id="ARBA00022989"/>
    </source>
</evidence>
<keyword evidence="8" id="KW-0411">Iron-sulfur</keyword>
<reference evidence="11 12" key="1">
    <citation type="submission" date="2020-02" db="EMBL/GenBank/DDBJ databases">
        <title>Draft genome sequence of Haematococcus lacustris strain NIES-144.</title>
        <authorList>
            <person name="Morimoto D."/>
            <person name="Nakagawa S."/>
            <person name="Yoshida T."/>
            <person name="Sawayama S."/>
        </authorList>
    </citation>
    <scope>NUCLEOTIDE SEQUENCE [LARGE SCALE GENOMIC DNA]</scope>
    <source>
        <strain evidence="11 12">NIES-144</strain>
    </source>
</reference>
<evidence type="ECO:0000256" key="3">
    <source>
        <dbReference type="ARBA" id="ARBA00022714"/>
    </source>
</evidence>
<evidence type="ECO:0000313" key="11">
    <source>
        <dbReference type="EMBL" id="GFH13284.1"/>
    </source>
</evidence>
<keyword evidence="4" id="KW-0479">Metal-binding</keyword>
<evidence type="ECO:0000256" key="2">
    <source>
        <dbReference type="ARBA" id="ARBA00022692"/>
    </source>
</evidence>
<dbReference type="GO" id="GO:0051537">
    <property type="term" value="F:2 iron, 2 sulfur cluster binding"/>
    <property type="evidence" value="ECO:0007669"/>
    <property type="project" value="UniProtKB-KW"/>
</dbReference>
<evidence type="ECO:0000259" key="10">
    <source>
        <dbReference type="PROSITE" id="PS51296"/>
    </source>
</evidence>
<dbReference type="GO" id="GO:0046872">
    <property type="term" value="F:metal ion binding"/>
    <property type="evidence" value="ECO:0007669"/>
    <property type="project" value="UniProtKB-KW"/>
</dbReference>
<dbReference type="SUPFAM" id="SSF50022">
    <property type="entry name" value="ISP domain"/>
    <property type="match status" value="1"/>
</dbReference>
<dbReference type="PANTHER" id="PTHR21266">
    <property type="entry name" value="IRON-SULFUR DOMAIN CONTAINING PROTEIN"/>
    <property type="match status" value="1"/>
</dbReference>
<keyword evidence="6" id="KW-0560">Oxidoreductase</keyword>
<evidence type="ECO:0000313" key="12">
    <source>
        <dbReference type="Proteomes" id="UP000485058"/>
    </source>
</evidence>
<accession>A0A699Z2S0</accession>
<comment type="caution">
    <text evidence="11">The sequence shown here is derived from an EMBL/GenBank/DDBJ whole genome shotgun (WGS) entry which is preliminary data.</text>
</comment>
<sequence length="134" mass="14949">MQQQQEWQQYSNFRSPCQVYHGWEFSGSGACERIPQGGLASSPRACLAAYPVEVRQGLVWARPVALPRGLDSRDSAAGIDTSDIPIVPELEDPEWVSQDTWRDLPYDYSTLMENVVDSSHALLHRAPAADSLDM</sequence>
<dbReference type="Proteomes" id="UP000485058">
    <property type="component" value="Unassembled WGS sequence"/>
</dbReference>
<dbReference type="EMBL" id="BLLF01000594">
    <property type="protein sequence ID" value="GFH13284.1"/>
    <property type="molecule type" value="Genomic_DNA"/>
</dbReference>
<protein>
    <submittedName>
        <fullName evidence="11">Pheophorbide a oxygenase</fullName>
    </submittedName>
</protein>
<proteinExistence type="predicted"/>
<evidence type="ECO:0000256" key="8">
    <source>
        <dbReference type="ARBA" id="ARBA00023014"/>
    </source>
</evidence>
<organism evidence="11 12">
    <name type="scientific">Haematococcus lacustris</name>
    <name type="common">Green alga</name>
    <name type="synonym">Haematococcus pluvialis</name>
    <dbReference type="NCBI Taxonomy" id="44745"/>
    <lineage>
        <taxon>Eukaryota</taxon>
        <taxon>Viridiplantae</taxon>
        <taxon>Chlorophyta</taxon>
        <taxon>core chlorophytes</taxon>
        <taxon>Chlorophyceae</taxon>
        <taxon>CS clade</taxon>
        <taxon>Chlamydomonadales</taxon>
        <taxon>Haematococcaceae</taxon>
        <taxon>Haematococcus</taxon>
    </lineage>
</organism>
<feature type="domain" description="Rieske" evidence="10">
    <location>
        <begin position="20"/>
        <end position="61"/>
    </location>
</feature>
<dbReference type="GO" id="GO:0016020">
    <property type="term" value="C:membrane"/>
    <property type="evidence" value="ECO:0007669"/>
    <property type="project" value="UniProtKB-SubCell"/>
</dbReference>
<keyword evidence="7" id="KW-0408">Iron</keyword>
<dbReference type="AlphaFoldDB" id="A0A699Z2S0"/>
<dbReference type="InterPro" id="IPR050584">
    <property type="entry name" value="Cholesterol_7-desaturase"/>
</dbReference>
<dbReference type="SUPFAM" id="SSF55961">
    <property type="entry name" value="Bet v1-like"/>
    <property type="match status" value="1"/>
</dbReference>
<keyword evidence="9" id="KW-0472">Membrane</keyword>
<evidence type="ECO:0000256" key="4">
    <source>
        <dbReference type="ARBA" id="ARBA00022723"/>
    </source>
</evidence>
<dbReference type="Gene3D" id="2.102.10.10">
    <property type="entry name" value="Rieske [2Fe-2S] iron-sulphur domain"/>
    <property type="match status" value="1"/>
</dbReference>
<dbReference type="PANTHER" id="PTHR21266:SF32">
    <property type="entry name" value="CHOLESTEROL 7-DESATURASE NVD"/>
    <property type="match status" value="1"/>
</dbReference>
<dbReference type="GO" id="GO:0005737">
    <property type="term" value="C:cytoplasm"/>
    <property type="evidence" value="ECO:0007669"/>
    <property type="project" value="TreeGrafter"/>
</dbReference>
<keyword evidence="12" id="KW-1185">Reference proteome</keyword>